<sequence length="184" mass="20528">MPISLGAPTTNPKWNKPFLILLWIAQLLIILFLQFWTASLVLALGATGLHKHLPWIFTATVVLMLILQLLILTTILYEFSYTSRLAYLTASRFLKIQAAKSLYFVFFVLVVTISRSGFQVGGKESGSGLGYVWAVCWRLAVIVGPFWGTLGYAAVMKGKAVPESVEFEYTDRPSSRGQRYESGL</sequence>
<keyword evidence="1" id="KW-1133">Transmembrane helix</keyword>
<dbReference type="OrthoDB" id="3457895at2759"/>
<feature type="transmembrane region" description="Helical" evidence="1">
    <location>
        <begin position="130"/>
        <end position="155"/>
    </location>
</feature>
<evidence type="ECO:0000313" key="2">
    <source>
        <dbReference type="EMBL" id="CZR56172.1"/>
    </source>
</evidence>
<feature type="transmembrane region" description="Helical" evidence="1">
    <location>
        <begin position="55"/>
        <end position="77"/>
    </location>
</feature>
<evidence type="ECO:0000256" key="1">
    <source>
        <dbReference type="SAM" id="Phobius"/>
    </source>
</evidence>
<keyword evidence="1" id="KW-0812">Transmembrane</keyword>
<evidence type="ECO:0000313" key="3">
    <source>
        <dbReference type="Proteomes" id="UP000184330"/>
    </source>
</evidence>
<gene>
    <name evidence="2" type="ORF">PAC_06060</name>
</gene>
<dbReference type="EMBL" id="FJOG01000007">
    <property type="protein sequence ID" value="CZR56172.1"/>
    <property type="molecule type" value="Genomic_DNA"/>
</dbReference>
<proteinExistence type="predicted"/>
<accession>A0A1L7WTT6</accession>
<name>A0A1L7WTT6_9HELO</name>
<feature type="transmembrane region" description="Helical" evidence="1">
    <location>
        <begin position="20"/>
        <end position="43"/>
    </location>
</feature>
<keyword evidence="3" id="KW-1185">Reference proteome</keyword>
<protein>
    <submittedName>
        <fullName evidence="2">Uncharacterized protein</fullName>
    </submittedName>
</protein>
<keyword evidence="1" id="KW-0472">Membrane</keyword>
<organism evidence="2 3">
    <name type="scientific">Phialocephala subalpina</name>
    <dbReference type="NCBI Taxonomy" id="576137"/>
    <lineage>
        <taxon>Eukaryota</taxon>
        <taxon>Fungi</taxon>
        <taxon>Dikarya</taxon>
        <taxon>Ascomycota</taxon>
        <taxon>Pezizomycotina</taxon>
        <taxon>Leotiomycetes</taxon>
        <taxon>Helotiales</taxon>
        <taxon>Mollisiaceae</taxon>
        <taxon>Phialocephala</taxon>
        <taxon>Phialocephala fortinii species complex</taxon>
    </lineage>
</organism>
<feature type="transmembrane region" description="Helical" evidence="1">
    <location>
        <begin position="98"/>
        <end position="118"/>
    </location>
</feature>
<dbReference type="Proteomes" id="UP000184330">
    <property type="component" value="Unassembled WGS sequence"/>
</dbReference>
<dbReference type="AlphaFoldDB" id="A0A1L7WTT6"/>
<reference evidence="2 3" key="1">
    <citation type="submission" date="2016-03" db="EMBL/GenBank/DDBJ databases">
        <authorList>
            <person name="Ploux O."/>
        </authorList>
    </citation>
    <scope>NUCLEOTIDE SEQUENCE [LARGE SCALE GENOMIC DNA]</scope>
    <source>
        <strain evidence="2 3">UAMH 11012</strain>
    </source>
</reference>